<dbReference type="EMBL" id="CP087781">
    <property type="protein sequence ID" value="UZA50659.1"/>
    <property type="molecule type" value="Genomic_DNA"/>
</dbReference>
<reference evidence="1 4" key="1">
    <citation type="submission" date="2018-06" db="EMBL/GenBank/DDBJ databases">
        <authorList>
            <consortium name="Pathogen Informatics"/>
            <person name="Doyle S."/>
        </authorList>
    </citation>
    <scope>NUCLEOTIDE SEQUENCE [LARGE SCALE GENOMIC DNA]</scope>
    <source>
        <strain evidence="1 4">NCTC9426</strain>
    </source>
</reference>
<reference evidence="2 5" key="2">
    <citation type="journal article" date="2022" name="BMC Microbiol.">
        <title>Whole genome sequencing of Moraxella bovis strains from North America reveals two genotypes with different genetic determinants.</title>
        <authorList>
            <person name="Wynn E.L."/>
            <person name="Hille M.M."/>
            <person name="Loy J.D."/>
            <person name="Schuller G."/>
            <person name="Kuhn K.L."/>
            <person name="Dickey A.M."/>
            <person name="Bono J.L."/>
            <person name="Clawson M.L."/>
        </authorList>
    </citation>
    <scope>NUCLEOTIDE SEQUENCE</scope>
    <source>
        <strain evidence="2">SAM102599</strain>
        <strain evidence="3 5">SAM57978</strain>
    </source>
</reference>
<accession>A0A1S9ZZE5</accession>
<dbReference type="GeneID" id="77188329"/>
<evidence type="ECO:0000313" key="6">
    <source>
        <dbReference type="Proteomes" id="UP001163632"/>
    </source>
</evidence>
<gene>
    <name evidence="2" type="ORF">LP092_08980</name>
    <name evidence="3" type="ORF">LP129_08930</name>
    <name evidence="1" type="ORF">NCTC9426_02686</name>
</gene>
<evidence type="ECO:0000313" key="3">
    <source>
        <dbReference type="EMBL" id="UZA50659.1"/>
    </source>
</evidence>
<dbReference type="KEGG" id="mboi:DQF64_08770"/>
<dbReference type="Proteomes" id="UP000254133">
    <property type="component" value="Unassembled WGS sequence"/>
</dbReference>
<dbReference type="EMBL" id="UGPZ01000003">
    <property type="protein sequence ID" value="STY93951.1"/>
    <property type="molecule type" value="Genomic_DNA"/>
</dbReference>
<evidence type="ECO:0000313" key="4">
    <source>
        <dbReference type="Proteomes" id="UP000254133"/>
    </source>
</evidence>
<sequence length="115" mass="13030">MLDEGFIHKNSQEIVELCQEPDTALSALAYWIKYENIDKDAICAIHKRICADMDIQSAYYLVRIMQAMPESERPVDIKPLMELVGDLGGELNDSLPTLVDREMLGQIQQESGVFL</sequence>
<evidence type="ECO:0000313" key="5">
    <source>
        <dbReference type="Proteomes" id="UP001163283"/>
    </source>
</evidence>
<evidence type="ECO:0000313" key="1">
    <source>
        <dbReference type="EMBL" id="STY93951.1"/>
    </source>
</evidence>
<proteinExistence type="predicted"/>
<dbReference type="Proteomes" id="UP001163283">
    <property type="component" value="Chromosome"/>
</dbReference>
<evidence type="ECO:0000313" key="2">
    <source>
        <dbReference type="EMBL" id="UZA02126.1"/>
    </source>
</evidence>
<dbReference type="AlphaFoldDB" id="A0A1S9ZZE5"/>
<keyword evidence="6" id="KW-1185">Reference proteome</keyword>
<dbReference type="STRING" id="476.B0182_08925"/>
<dbReference type="Proteomes" id="UP001163632">
    <property type="component" value="Chromosome"/>
</dbReference>
<protein>
    <submittedName>
        <fullName evidence="1">Uncharacterized protein</fullName>
    </submittedName>
</protein>
<dbReference type="EMBL" id="CP087830">
    <property type="protein sequence ID" value="UZA02126.1"/>
    <property type="molecule type" value="Genomic_DNA"/>
</dbReference>
<name>A0A1S9ZZE5_MORBO</name>
<dbReference type="RefSeq" id="WP_078274582.1">
    <property type="nucleotide sequence ID" value="NZ_CP030241.1"/>
</dbReference>
<organism evidence="1 4">
    <name type="scientific">Moraxella bovis</name>
    <dbReference type="NCBI Taxonomy" id="476"/>
    <lineage>
        <taxon>Bacteria</taxon>
        <taxon>Pseudomonadati</taxon>
        <taxon>Pseudomonadota</taxon>
        <taxon>Gammaproteobacteria</taxon>
        <taxon>Moraxellales</taxon>
        <taxon>Moraxellaceae</taxon>
        <taxon>Moraxella</taxon>
    </lineage>
</organism>